<dbReference type="InterPro" id="IPR027410">
    <property type="entry name" value="TCP-1-like_intermed_sf"/>
</dbReference>
<dbReference type="PANTHER" id="PTHR11353">
    <property type="entry name" value="CHAPERONIN"/>
    <property type="match status" value="1"/>
</dbReference>
<dbReference type="InterPro" id="IPR012721">
    <property type="entry name" value="Chap_CCT_theta"/>
</dbReference>
<sequence length="1746" mass="190971">LLEEWWEAFSDFKKMAKSMGFNPAAGLSGLLKDGHKHFEGVDEAVAKNIEAVKQLADISRTSLGPNGMRKLVINHLEKIFVTSDTATIVQELEVVHPAAKMVVMAAKMQQTEFGDGTNLVVSIAGELLMQAAHLLRMGLHASEIVTGYTKAYEKALKVLETLQLHQIKDLRDQKQLETIIRPVVGSKQHGYEDVLATLIAEACLNVFPNKPKAPKINVDNIRVCKIMGGNVLESKVVKGMVVQRDTEGSVKKAEAAKVAVFGCGIEVSSTEAKSTVLIKSADELMNYNKGEESRLDEAIRAIAESGAKVVIAGGSISEMALHFLEKYKLLSIRIQSKWELRRLCRAVNATALVRLGAPTPEEMGFCDHVAVQEVGGKKVTIFSQEEEDAKMSTIILRASTDNVLNDLERAIDDGVNIVKAACKDGRFVAGGGATEIEIARQIEAFGNTTPGLDQYAIKKFAEALEIVPRTLAENAGQMATQVISSLYAAHGAGKANAGVDVECESESGVVDNMLASNVLDHLETKKSALRLGADVAITVLRVDQIIMAKAAGGPKPRREHFGAVENKKCHLHPLYSGGTALSYQYCFQRLCTIMGNGASIEVFGTGELESALESPSPMYKKLSTWEAFKAGYESILNSIIRPPRHNYSFHDLGPKHFELDTVTVVRTDFQVMNERNQMIECSLWDTTTGANHCVVYLHGMSGSRIEALPLMVPILQRGMALLAFDATGSGKSEGQYISLGLNESNDLLCCLRALPRYRSGQITSVSIWGHCMGANAALLLANRLQLEHVYYQSIVEARDVKCSIESIGEHECIILKETFDANDNELVLNSGAVITKLNHIPIPEIGITSAIEMLNTTGHIHIEFAGLHEHDVTWEGDSFLKWMIIDSAFTDMESVMMDMAKSAQRDGAHLPGILISTASAILKASIKRTAGFDPAAVTPRLNIELCRIPTIFLHASDDDFVLPHHSEINYEACGSISKKIIMIPGSHDTRRSPSVLASVWPYIDSLQGITINITQITGLVPWAVSPTAMDWDMNYIHVGEEIATFSAYATHYRDTGSHIVYQIHVFAPNGTYKENTRNDNPFGTKEAVLAGGEFVESDDYDEELKKVWALALSSKKSWKMPWRRKSKTKIFAPELTMENLRPRNTDGDLDFLIERRCHDVKLLLSKLESIDGHLRTALQRIRSRLVYATKIGAARLSERLELLNQILHLVNTNACTATQLNTTKFLGQCATVNVIQPIQYCDANMVAVNDKYGIINVENQANGALCVYVENSEVSGTYFSTPSSNISSDFSDLTLNPSYLQTTQSITATKSTSAVYNPGDSIMAFINGSTGITPNFGGYLMLPTRSINSMECFGNNPVAYTFGLGGKSSKCVLEITNLSEKCTSLGMLQYVQNLLVSPTPQASVSSLLKVSLIHVYQSTSAGLIDVTANFSSVPVYSNSDNLCSNVLLQLTYNIKHDGNGVLTAVEASATIGTVIGNANLVAITREFTVSFTSTSPVSKSQANSNLITYPRSGNPGYQLHLPLRGGNLVSNGSNQVISEVPNGVHLFESGICSNNLKMTTQMNFGEDVMVTCSLTLNFTEFQTFCMFNAIPSVLNVPITHIAAFGNADPFKVTDWIEIKAPINQTLSGMYTASTCTNVITGAHIQVSYTNTGDINDPQRKITSVQVVYSKDNLVFLDPQTPQTYFISMTLTYRKITQVSPSELILPAPDIWFSIPEDAFYPFFLSSCPRVQYKLIVIILSVLVHSV</sequence>
<dbReference type="CDD" id="cd03341">
    <property type="entry name" value="TCP1_theta"/>
    <property type="match status" value="1"/>
</dbReference>
<evidence type="ECO:0000259" key="9">
    <source>
        <dbReference type="Pfam" id="PF07773"/>
    </source>
</evidence>
<accession>A0A1W0AAN5</accession>
<evidence type="ECO:0000256" key="2">
    <source>
        <dbReference type="ARBA" id="ARBA00008020"/>
    </source>
</evidence>
<dbReference type="InterPro" id="IPR027413">
    <property type="entry name" value="GROEL-like_equatorial_sf"/>
</dbReference>
<evidence type="ECO:0000256" key="6">
    <source>
        <dbReference type="ARBA" id="ARBA00023186"/>
    </source>
</evidence>
<dbReference type="Gene3D" id="3.30.260.10">
    <property type="entry name" value="TCP-1-like chaperonin intermediate domain"/>
    <property type="match status" value="1"/>
</dbReference>
<keyword evidence="5 8" id="KW-0067">ATP-binding</keyword>
<keyword evidence="11" id="KW-1185">Reference proteome</keyword>
<dbReference type="InterPro" id="IPR017998">
    <property type="entry name" value="Chaperone_TCP-1"/>
</dbReference>
<dbReference type="NCBIfam" id="TIGR02346">
    <property type="entry name" value="chap_CCT_theta"/>
    <property type="match status" value="1"/>
</dbReference>
<dbReference type="GO" id="GO:0051082">
    <property type="term" value="F:unfolded protein binding"/>
    <property type="evidence" value="ECO:0007669"/>
    <property type="project" value="InterPro"/>
</dbReference>
<dbReference type="Proteomes" id="UP000243217">
    <property type="component" value="Unassembled WGS sequence"/>
</dbReference>
<keyword evidence="3" id="KW-0963">Cytoplasm</keyword>
<dbReference type="InterPro" id="IPR002194">
    <property type="entry name" value="Chaperonin_TCP-1_CS"/>
</dbReference>
<dbReference type="PROSITE" id="PS00750">
    <property type="entry name" value="TCP1_1"/>
    <property type="match status" value="1"/>
</dbReference>
<dbReference type="GO" id="GO:0005524">
    <property type="term" value="F:ATP binding"/>
    <property type="evidence" value="ECO:0007669"/>
    <property type="project" value="UniProtKB-KW"/>
</dbReference>
<comment type="similarity">
    <text evidence="2 8">Belongs to the TCP-1 chaperonin family.</text>
</comment>
<organism evidence="10 11">
    <name type="scientific">Thraustotheca clavata</name>
    <dbReference type="NCBI Taxonomy" id="74557"/>
    <lineage>
        <taxon>Eukaryota</taxon>
        <taxon>Sar</taxon>
        <taxon>Stramenopiles</taxon>
        <taxon>Oomycota</taxon>
        <taxon>Saprolegniomycetes</taxon>
        <taxon>Saprolegniales</taxon>
        <taxon>Achlyaceae</taxon>
        <taxon>Thraustotheca</taxon>
    </lineage>
</organism>
<keyword evidence="4 8" id="KW-0547">Nucleotide-binding</keyword>
<dbReference type="GO" id="GO:0016887">
    <property type="term" value="F:ATP hydrolysis activity"/>
    <property type="evidence" value="ECO:0007669"/>
    <property type="project" value="InterPro"/>
</dbReference>
<dbReference type="Gene3D" id="1.10.560.10">
    <property type="entry name" value="GroEL-like equatorial domain"/>
    <property type="match status" value="1"/>
</dbReference>
<dbReference type="Gene3D" id="3.40.50.1820">
    <property type="entry name" value="alpha/beta hydrolase"/>
    <property type="match status" value="2"/>
</dbReference>
<dbReference type="OrthoDB" id="1748577at2759"/>
<dbReference type="PRINTS" id="PR00304">
    <property type="entry name" value="TCOMPLEXTCP1"/>
</dbReference>
<dbReference type="FunFam" id="3.50.7.10:FF:000008">
    <property type="entry name" value="T-complex protein 1 subunit theta"/>
    <property type="match status" value="1"/>
</dbReference>
<reference evidence="10 11" key="1">
    <citation type="journal article" date="2014" name="Genome Biol. Evol.">
        <title>The secreted proteins of Achlya hypogyna and Thraustotheca clavata identify the ancestral oomycete secretome and reveal gene acquisitions by horizontal gene transfer.</title>
        <authorList>
            <person name="Misner I."/>
            <person name="Blouin N."/>
            <person name="Leonard G."/>
            <person name="Richards T.A."/>
            <person name="Lane C.E."/>
        </authorList>
    </citation>
    <scope>NUCLEOTIDE SEQUENCE [LARGE SCALE GENOMIC DNA]</scope>
    <source>
        <strain evidence="10 11">ATCC 34112</strain>
    </source>
</reference>
<gene>
    <name evidence="10" type="ORF">THRCLA_00687</name>
</gene>
<evidence type="ECO:0000256" key="1">
    <source>
        <dbReference type="ARBA" id="ARBA00004496"/>
    </source>
</evidence>
<feature type="domain" description="Tectonic-1-3" evidence="9">
    <location>
        <begin position="1539"/>
        <end position="1673"/>
    </location>
</feature>
<keyword evidence="6 8" id="KW-0143">Chaperone</keyword>
<dbReference type="SUPFAM" id="SSF48592">
    <property type="entry name" value="GroEL equatorial domain-like"/>
    <property type="match status" value="1"/>
</dbReference>
<evidence type="ECO:0000256" key="3">
    <source>
        <dbReference type="ARBA" id="ARBA00022490"/>
    </source>
</evidence>
<evidence type="ECO:0000313" key="11">
    <source>
        <dbReference type="Proteomes" id="UP000243217"/>
    </source>
</evidence>
<dbReference type="EMBL" id="JNBS01000252">
    <property type="protein sequence ID" value="OQS07315.1"/>
    <property type="molecule type" value="Genomic_DNA"/>
</dbReference>
<dbReference type="InterPro" id="IPR029058">
    <property type="entry name" value="AB_hydrolase_fold"/>
</dbReference>
<dbReference type="STRING" id="74557.A0A1W0AAN5"/>
<proteinExistence type="inferred from homology"/>
<comment type="subcellular location">
    <subcellularLocation>
        <location evidence="1">Cytoplasm</location>
    </subcellularLocation>
</comment>
<dbReference type="Pfam" id="PF00118">
    <property type="entry name" value="Cpn60_TCP1"/>
    <property type="match status" value="1"/>
</dbReference>
<evidence type="ECO:0000256" key="7">
    <source>
        <dbReference type="ARBA" id="ARBA00029602"/>
    </source>
</evidence>
<evidence type="ECO:0000256" key="5">
    <source>
        <dbReference type="ARBA" id="ARBA00022840"/>
    </source>
</evidence>
<dbReference type="GO" id="GO:0005737">
    <property type="term" value="C:cytoplasm"/>
    <property type="evidence" value="ECO:0007669"/>
    <property type="project" value="UniProtKB-SubCell"/>
</dbReference>
<dbReference type="SUPFAM" id="SSF52029">
    <property type="entry name" value="GroEL apical domain-like"/>
    <property type="match status" value="1"/>
</dbReference>
<protein>
    <recommendedName>
        <fullName evidence="7">CCT-theta</fullName>
    </recommendedName>
</protein>
<dbReference type="SUPFAM" id="SSF54849">
    <property type="entry name" value="GroEL-intermediate domain like"/>
    <property type="match status" value="1"/>
</dbReference>
<dbReference type="Pfam" id="PF07773">
    <property type="entry name" value="TCTN_DUF1619"/>
    <property type="match status" value="2"/>
</dbReference>
<dbReference type="InterPro" id="IPR027409">
    <property type="entry name" value="GroEL-like_apical_dom_sf"/>
</dbReference>
<evidence type="ECO:0000256" key="4">
    <source>
        <dbReference type="ARBA" id="ARBA00022741"/>
    </source>
</evidence>
<comment type="caution">
    <text evidence="10">The sequence shown here is derived from an EMBL/GenBank/DDBJ whole genome shotgun (WGS) entry which is preliminary data.</text>
</comment>
<evidence type="ECO:0000313" key="10">
    <source>
        <dbReference type="EMBL" id="OQS07315.1"/>
    </source>
</evidence>
<feature type="non-terminal residue" evidence="10">
    <location>
        <position position="1"/>
    </location>
</feature>
<dbReference type="InterPro" id="IPR002423">
    <property type="entry name" value="Cpn60/GroEL/TCP-1"/>
</dbReference>
<dbReference type="SUPFAM" id="SSF53474">
    <property type="entry name" value="alpha/beta-Hydrolases"/>
    <property type="match status" value="1"/>
</dbReference>
<name>A0A1W0AAN5_9STRA</name>
<dbReference type="InterPro" id="IPR011677">
    <property type="entry name" value="TCTN1-3_dom"/>
</dbReference>
<dbReference type="GO" id="GO:0140662">
    <property type="term" value="F:ATP-dependent protein folding chaperone"/>
    <property type="evidence" value="ECO:0007669"/>
    <property type="project" value="InterPro"/>
</dbReference>
<evidence type="ECO:0000256" key="8">
    <source>
        <dbReference type="RuleBase" id="RU004187"/>
    </source>
</evidence>
<feature type="domain" description="Tectonic-1-3" evidence="9">
    <location>
        <begin position="1313"/>
        <end position="1468"/>
    </location>
</feature>
<dbReference type="Gene3D" id="3.50.7.10">
    <property type="entry name" value="GroEL"/>
    <property type="match status" value="1"/>
</dbReference>